<protein>
    <submittedName>
        <fullName evidence="1">Uncharacterized protein</fullName>
    </submittedName>
</protein>
<organism evidence="1 2">
    <name type="scientific">Rubneribacter badeniensis</name>
    <dbReference type="NCBI Taxonomy" id="2070688"/>
    <lineage>
        <taxon>Bacteria</taxon>
        <taxon>Bacillati</taxon>
        <taxon>Actinomycetota</taxon>
        <taxon>Coriobacteriia</taxon>
        <taxon>Eggerthellales</taxon>
        <taxon>Eggerthellaceae</taxon>
        <taxon>Rubneribacter</taxon>
    </lineage>
</organism>
<comment type="caution">
    <text evidence="1">The sequence shown here is derived from an EMBL/GenBank/DDBJ whole genome shotgun (WGS) entry which is preliminary data.</text>
</comment>
<evidence type="ECO:0000313" key="1">
    <source>
        <dbReference type="EMBL" id="PNV66663.1"/>
    </source>
</evidence>
<dbReference type="RefSeq" id="WP_103262391.1">
    <property type="nucleotide sequence ID" value="NZ_PPEL01000001.1"/>
</dbReference>
<dbReference type="Proteomes" id="UP000236488">
    <property type="component" value="Unassembled WGS sequence"/>
</dbReference>
<proteinExistence type="predicted"/>
<accession>A0A2K2U8K7</accession>
<dbReference type="AlphaFoldDB" id="A0A2K2U8K7"/>
<dbReference type="EMBL" id="PPEL01000001">
    <property type="protein sequence ID" value="PNV66663.1"/>
    <property type="molecule type" value="Genomic_DNA"/>
</dbReference>
<keyword evidence="2" id="KW-1185">Reference proteome</keyword>
<name>A0A2K2U8K7_9ACTN</name>
<reference evidence="1 2" key="1">
    <citation type="journal article" date="2018" name="Int. J. Syst. Evol. Microbiol.">
        <title>Rubneribacter badeniensis gen. nov., sp. nov. and Enteroscipio rubneri gen. nov., sp. nov., new members of the Eggerthellaceae isolated from human faeces.</title>
        <authorList>
            <person name="Danylec N."/>
            <person name="Gobl A."/>
            <person name="Stoll D.A."/>
            <person name="Hetzer B."/>
            <person name="Kulling S.E."/>
            <person name="Huch M."/>
        </authorList>
    </citation>
    <scope>NUCLEOTIDE SEQUENCE [LARGE SCALE GENOMIC DNA]</scope>
    <source>
        <strain evidence="1 2">ResAG-85</strain>
    </source>
</reference>
<evidence type="ECO:0000313" key="2">
    <source>
        <dbReference type="Proteomes" id="UP000236488"/>
    </source>
</evidence>
<sequence length="161" mass="17338">MSDVPADALERIEELRRRMEEEGEPVADAVAAGSLDGELVLEQRMRLVGRPGSAWYAVPSDEDWMHDALADEASVAGTLYASDEPFPLGAAAVTGYFQADGDGRWARVVAGRAEVGEGGAGWRAHLEDFPEVVAQFEECMRVSEYRHAAEQAAMKLLASGG</sequence>
<gene>
    <name evidence="1" type="ORF">C2L80_00620</name>
</gene>